<dbReference type="SUPFAM" id="SSF53850">
    <property type="entry name" value="Periplasmic binding protein-like II"/>
    <property type="match status" value="1"/>
</dbReference>
<sequence>MTLQQLEYVIALDTYRHFVTAAEKCFVTQPTITIQVKKLEEEIGFLIFDKSKFPLKPTDLGEMFIQKSKVILREVGELKNMVSVELDNLEGEYRLAVLPTISPYLIPLISGAFSEKYPNTILKIQEMESDQIIMALQKKEIDMGILVTPLNEPYIREVKLYNEPFIFYGQKNYFPAHKKSIAVTEIETLDNIWLLEKGHCFRNQVLNICGNVESTKTIQFQSGSIEALKKMVDNYGGFTLVPEMAIDTGDKGTIIHFTEPKPVREVSLVTHHSFSKDVLLDALRLEILNKTPEEFVKNERFIKINWR</sequence>
<evidence type="ECO:0000256" key="2">
    <source>
        <dbReference type="ARBA" id="ARBA00023015"/>
    </source>
</evidence>
<dbReference type="Proteomes" id="UP000182114">
    <property type="component" value="Unassembled WGS sequence"/>
</dbReference>
<dbReference type="PROSITE" id="PS50931">
    <property type="entry name" value="HTH_LYSR"/>
    <property type="match status" value="1"/>
</dbReference>
<gene>
    <name evidence="7" type="ORF">SAMN04487992_1146</name>
</gene>
<keyword evidence="8" id="KW-1185">Reference proteome</keyword>
<comment type="similarity">
    <text evidence="1">Belongs to the LysR transcriptional regulatory family.</text>
</comment>
<dbReference type="Pfam" id="PF03466">
    <property type="entry name" value="LysR_substrate"/>
    <property type="match status" value="1"/>
</dbReference>
<dbReference type="Gene3D" id="1.10.10.10">
    <property type="entry name" value="Winged helix-like DNA-binding domain superfamily/Winged helix DNA-binding domain"/>
    <property type="match status" value="1"/>
</dbReference>
<dbReference type="InterPro" id="IPR036388">
    <property type="entry name" value="WH-like_DNA-bd_sf"/>
</dbReference>
<dbReference type="AlphaFoldDB" id="A0A1G7KTY3"/>
<evidence type="ECO:0000259" key="6">
    <source>
        <dbReference type="PROSITE" id="PS50931"/>
    </source>
</evidence>
<evidence type="ECO:0000313" key="8">
    <source>
        <dbReference type="Proteomes" id="UP000182114"/>
    </source>
</evidence>
<accession>A0A1G7KTY3</accession>
<organism evidence="7 8">
    <name type="scientific">Cellulophaga baltica</name>
    <dbReference type="NCBI Taxonomy" id="76594"/>
    <lineage>
        <taxon>Bacteria</taxon>
        <taxon>Pseudomonadati</taxon>
        <taxon>Bacteroidota</taxon>
        <taxon>Flavobacteriia</taxon>
        <taxon>Flavobacteriales</taxon>
        <taxon>Flavobacteriaceae</taxon>
        <taxon>Cellulophaga</taxon>
    </lineage>
</organism>
<dbReference type="eggNOG" id="COG0583">
    <property type="taxonomic scope" value="Bacteria"/>
</dbReference>
<reference evidence="8" key="1">
    <citation type="submission" date="2016-10" db="EMBL/GenBank/DDBJ databases">
        <authorList>
            <person name="Varghese N."/>
            <person name="Submissions S."/>
        </authorList>
    </citation>
    <scope>NUCLEOTIDE SEQUENCE [LARGE SCALE GENOMIC DNA]</scope>
    <source>
        <strain evidence="8">DSM 24729</strain>
    </source>
</reference>
<keyword evidence="4" id="KW-0010">Activator</keyword>
<dbReference type="GO" id="GO:0032993">
    <property type="term" value="C:protein-DNA complex"/>
    <property type="evidence" value="ECO:0007669"/>
    <property type="project" value="TreeGrafter"/>
</dbReference>
<keyword evidence="5" id="KW-0804">Transcription</keyword>
<evidence type="ECO:0000313" key="7">
    <source>
        <dbReference type="EMBL" id="SDF40581.1"/>
    </source>
</evidence>
<proteinExistence type="inferred from homology"/>
<dbReference type="CDD" id="cd08411">
    <property type="entry name" value="PBP2_OxyR"/>
    <property type="match status" value="1"/>
</dbReference>
<dbReference type="Gene3D" id="3.40.190.10">
    <property type="entry name" value="Periplasmic binding protein-like II"/>
    <property type="match status" value="2"/>
</dbReference>
<dbReference type="Pfam" id="PF00126">
    <property type="entry name" value="HTH_1"/>
    <property type="match status" value="1"/>
</dbReference>
<evidence type="ECO:0000256" key="1">
    <source>
        <dbReference type="ARBA" id="ARBA00009437"/>
    </source>
</evidence>
<name>A0A1G7KTY3_9FLAO</name>
<keyword evidence="3" id="KW-0238">DNA-binding</keyword>
<dbReference type="InterPro" id="IPR036390">
    <property type="entry name" value="WH_DNA-bd_sf"/>
</dbReference>
<dbReference type="PANTHER" id="PTHR30346:SF26">
    <property type="entry name" value="HYDROGEN PEROXIDE-INDUCIBLE GENES ACTIVATOR"/>
    <property type="match status" value="1"/>
</dbReference>
<keyword evidence="2" id="KW-0805">Transcription regulation</keyword>
<dbReference type="EMBL" id="FNBD01000014">
    <property type="protein sequence ID" value="SDF40581.1"/>
    <property type="molecule type" value="Genomic_DNA"/>
</dbReference>
<dbReference type="GO" id="GO:0003700">
    <property type="term" value="F:DNA-binding transcription factor activity"/>
    <property type="evidence" value="ECO:0007669"/>
    <property type="project" value="InterPro"/>
</dbReference>
<dbReference type="SUPFAM" id="SSF46785">
    <property type="entry name" value="Winged helix' DNA-binding domain"/>
    <property type="match status" value="1"/>
</dbReference>
<dbReference type="RefSeq" id="WP_029448690.1">
    <property type="nucleotide sequence ID" value="NZ_CANLMK010000006.1"/>
</dbReference>
<evidence type="ECO:0000256" key="3">
    <source>
        <dbReference type="ARBA" id="ARBA00023125"/>
    </source>
</evidence>
<dbReference type="PRINTS" id="PR00039">
    <property type="entry name" value="HTHLYSR"/>
</dbReference>
<evidence type="ECO:0000256" key="5">
    <source>
        <dbReference type="ARBA" id="ARBA00023163"/>
    </source>
</evidence>
<evidence type="ECO:0000256" key="4">
    <source>
        <dbReference type="ARBA" id="ARBA00023159"/>
    </source>
</evidence>
<feature type="domain" description="HTH lysR-type" evidence="6">
    <location>
        <begin position="1"/>
        <end position="58"/>
    </location>
</feature>
<dbReference type="PANTHER" id="PTHR30346">
    <property type="entry name" value="TRANSCRIPTIONAL DUAL REGULATOR HCAR-RELATED"/>
    <property type="match status" value="1"/>
</dbReference>
<protein>
    <submittedName>
        <fullName evidence="7">LysR family transcriptional regulator, hydrogen peroxide-inducible genes activator</fullName>
    </submittedName>
</protein>
<dbReference type="GO" id="GO:0003677">
    <property type="term" value="F:DNA binding"/>
    <property type="evidence" value="ECO:0007669"/>
    <property type="project" value="UniProtKB-KW"/>
</dbReference>
<dbReference type="InterPro" id="IPR005119">
    <property type="entry name" value="LysR_subst-bd"/>
</dbReference>
<dbReference type="InterPro" id="IPR000847">
    <property type="entry name" value="LysR_HTH_N"/>
</dbReference>